<comment type="caution">
    <text evidence="1">The sequence shown here is derived from an EMBL/GenBank/DDBJ whole genome shotgun (WGS) entry which is preliminary data.</text>
</comment>
<dbReference type="InterPro" id="IPR036737">
    <property type="entry name" value="OmpA-like_sf"/>
</dbReference>
<dbReference type="AlphaFoldDB" id="A0A8J6XFA4"/>
<dbReference type="Proteomes" id="UP000629098">
    <property type="component" value="Unassembled WGS sequence"/>
</dbReference>
<reference evidence="1" key="1">
    <citation type="submission" date="2020-09" db="EMBL/GenBank/DDBJ databases">
        <title>Iningainema tapete sp. nov. (Scytonemataceae, Cyanobacteria) from greenhouses in central Florida (USA) produces two types of nodularin with biosynthetic potential for microcystin-LR and anabaenopeptins.</title>
        <authorList>
            <person name="Berthold D.E."/>
            <person name="Lefler F.W."/>
            <person name="Huang I.-S."/>
            <person name="Abdulla H."/>
            <person name="Zimba P.V."/>
            <person name="Laughinghouse H.D. IV."/>
        </authorList>
    </citation>
    <scope>NUCLEOTIDE SEQUENCE</scope>
    <source>
        <strain evidence="1">BLCCT55</strain>
    </source>
</reference>
<protein>
    <submittedName>
        <fullName evidence="1">Flagellar motor protein</fullName>
    </submittedName>
</protein>
<accession>A0A8J6XFA4</accession>
<gene>
    <name evidence="1" type="ORF">ICL16_21635</name>
</gene>
<keyword evidence="1" id="KW-0969">Cilium</keyword>
<dbReference type="Gene3D" id="3.30.1330.60">
    <property type="entry name" value="OmpA-like domain"/>
    <property type="match status" value="1"/>
</dbReference>
<keyword evidence="1" id="KW-0966">Cell projection</keyword>
<keyword evidence="1" id="KW-0282">Flagellum</keyword>
<dbReference type="EMBL" id="JACXAE010000072">
    <property type="protein sequence ID" value="MBD2774594.1"/>
    <property type="molecule type" value="Genomic_DNA"/>
</dbReference>
<keyword evidence="2" id="KW-1185">Reference proteome</keyword>
<dbReference type="RefSeq" id="WP_190831885.1">
    <property type="nucleotide sequence ID" value="NZ_CAWPPI010000072.1"/>
</dbReference>
<proteinExistence type="predicted"/>
<organism evidence="1 2">
    <name type="scientific">Iningainema tapete BLCC-T55</name>
    <dbReference type="NCBI Taxonomy" id="2748662"/>
    <lineage>
        <taxon>Bacteria</taxon>
        <taxon>Bacillati</taxon>
        <taxon>Cyanobacteriota</taxon>
        <taxon>Cyanophyceae</taxon>
        <taxon>Nostocales</taxon>
        <taxon>Scytonemataceae</taxon>
        <taxon>Iningainema tapete</taxon>
    </lineage>
</organism>
<evidence type="ECO:0000313" key="1">
    <source>
        <dbReference type="EMBL" id="MBD2774594.1"/>
    </source>
</evidence>
<sequence>MPRRTKNASPPETFSIWTSYTDLMSNAFMVLSLLLLLTIAKAASNNQNQKPRFPDEKAQKIIVLPAAQYNFDSGSAVLPNNLKDAISQNGADGPILKAIVKNIEEIENSDKRVDLIEVIGHTDGQEVGSLRCNTQKGSNLDDKLEEVATRNQDVGILCPGSNADLGLMRALAVVKELQKIQSQKKQGRFKQLGFRAYSAAQLHLPNNGGFAQVDRTNNAKRRRIEIRFAQFGQETTPE</sequence>
<name>A0A8J6XFA4_9CYAN</name>
<dbReference type="SUPFAM" id="SSF103088">
    <property type="entry name" value="OmpA-like"/>
    <property type="match status" value="1"/>
</dbReference>
<evidence type="ECO:0000313" key="2">
    <source>
        <dbReference type="Proteomes" id="UP000629098"/>
    </source>
</evidence>